<dbReference type="Pfam" id="PF13927">
    <property type="entry name" value="Ig_3"/>
    <property type="match status" value="2"/>
</dbReference>
<dbReference type="GO" id="GO:0016020">
    <property type="term" value="C:membrane"/>
    <property type="evidence" value="ECO:0007669"/>
    <property type="project" value="UniProtKB-SubCell"/>
</dbReference>
<dbReference type="SUPFAM" id="SSF49265">
    <property type="entry name" value="Fibronectin type III"/>
    <property type="match status" value="1"/>
</dbReference>
<dbReference type="Pfam" id="PF07679">
    <property type="entry name" value="I-set"/>
    <property type="match status" value="1"/>
</dbReference>
<dbReference type="SMART" id="SM00060">
    <property type="entry name" value="FN3"/>
    <property type="match status" value="2"/>
</dbReference>
<dbReference type="PANTHER" id="PTHR44170:SF52">
    <property type="entry name" value="PROTEIN SAX-3"/>
    <property type="match status" value="1"/>
</dbReference>
<evidence type="ECO:0000256" key="3">
    <source>
        <dbReference type="ARBA" id="ARBA00023319"/>
    </source>
</evidence>
<dbReference type="FunFam" id="2.60.40.10:FF:000032">
    <property type="entry name" value="palladin isoform X1"/>
    <property type="match status" value="1"/>
</dbReference>
<dbReference type="InterPro" id="IPR013098">
    <property type="entry name" value="Ig_I-set"/>
</dbReference>
<evidence type="ECO:0000313" key="5">
    <source>
        <dbReference type="EMBL" id="CAF3041021.1"/>
    </source>
</evidence>
<protein>
    <submittedName>
        <fullName evidence="5">ROBO2</fullName>
    </submittedName>
</protein>
<dbReference type="InterPro" id="IPR007110">
    <property type="entry name" value="Ig-like_dom"/>
</dbReference>
<reference evidence="5" key="1">
    <citation type="submission" date="2021-02" db="EMBL/GenBank/DDBJ databases">
        <authorList>
            <person name="Bekaert M."/>
        </authorList>
    </citation>
    <scope>NUCLEOTIDE SEQUENCE</scope>
    <source>
        <strain evidence="5">IoA-00</strain>
    </source>
</reference>
<feature type="region of interest" description="Disordered" evidence="4">
    <location>
        <begin position="632"/>
        <end position="671"/>
    </location>
</feature>
<dbReference type="PANTHER" id="PTHR44170">
    <property type="entry name" value="PROTEIN SIDEKICK"/>
    <property type="match status" value="1"/>
</dbReference>
<dbReference type="SMART" id="SM00409">
    <property type="entry name" value="IG"/>
    <property type="match status" value="4"/>
</dbReference>
<evidence type="ECO:0000256" key="1">
    <source>
        <dbReference type="ARBA" id="ARBA00022737"/>
    </source>
</evidence>
<dbReference type="InterPro" id="IPR036179">
    <property type="entry name" value="Ig-like_dom_sf"/>
</dbReference>
<sequence>MKVKERKSSPLLCHSYILYYILLIDRIFANEIISISSSASSPIILEHPPEKVIVAAKDPVTLNCKAEGVPPPVIHCPGRTAGSEDEGVYWCSASNEHGTAVSRNSTLTIAYIDNDFRVVPRNMEGILDSTISMNCIPPAGLPTPVVRWKKNDEYLDLSSSHRILILASGTLKINPLEEDDAGQYQCSASNLAGTKETNPVHLKVLRPPSFVQSPRNMTVISGNDIILECVGDGDPSPKIIWTKGERSDIDTNYEQTIPGQGLKLRNIHPAQEGMYKCTATSPIGSTSASAYVRVIEPPLITVHSPRTVTAPALGSKIELDCSAEGRPEPVLLWMREDDRTILLPGDRTDTLEVSAEGTLIVKATQDTTHYICLVVNNAGAAVARTTVHLRSSFMENDFIVVRGVKVDVLKIKGLSSTSIKVTWRLSNDATSDLVDGFYILYRCRRGSPAGFTSITVLHAGATSYVVNRLEPYTPYEFLVVPFQRGFSGHPSSLYIAWTLESIPNIQPKDLKWTPINGSSVNITWLPLEIKNLRGQLRGYQLMILQNGQIASNQSLEQSQNWVMMSNLEPFHTYEIKVAAYNSKGLGPFSESILVKPEPSSMFKGAAVSDSTSSSSSSPIWLLGFFISSERGKKSKSKKGSSSSSKERSLEKKRHSSKLTDGSSSSESDSDYAYIDRSTHSITGRFIETDPAELPLSPYATTEVDNRRIFKKVAQRGTQTRRRRHRHTRPAFNSEDCLQPLSVHSLIEDGDIIHIGDSITDPELSDHIYTLVASRGASAAASLGSLHESMSAGKRKRHVLEGGSKTCINLLDIIPPPPSYPPPPSVAAQGEEEEALLVGSIILNDEIWATHHASSDNQNLFQEDQL</sequence>
<dbReference type="InterPro" id="IPR003961">
    <property type="entry name" value="FN3_dom"/>
</dbReference>
<dbReference type="Pfam" id="PF00041">
    <property type="entry name" value="fn3"/>
    <property type="match status" value="2"/>
</dbReference>
<dbReference type="PROSITE" id="PS50835">
    <property type="entry name" value="IG_LIKE"/>
    <property type="match status" value="3"/>
</dbReference>
<dbReference type="OrthoDB" id="428111at2759"/>
<dbReference type="InterPro" id="IPR003599">
    <property type="entry name" value="Ig_sub"/>
</dbReference>
<dbReference type="GO" id="GO:0098609">
    <property type="term" value="P:cell-cell adhesion"/>
    <property type="evidence" value="ECO:0007669"/>
    <property type="project" value="TreeGrafter"/>
</dbReference>
<accession>A0A7R8D615</accession>
<evidence type="ECO:0000256" key="2">
    <source>
        <dbReference type="ARBA" id="ARBA00023157"/>
    </source>
</evidence>
<proteinExistence type="predicted"/>
<dbReference type="FunFam" id="2.60.40.10:FF:000028">
    <property type="entry name" value="Neuronal cell adhesion molecule"/>
    <property type="match status" value="1"/>
</dbReference>
<keyword evidence="1" id="KW-0677">Repeat</keyword>
<keyword evidence="3" id="KW-0393">Immunoglobulin domain</keyword>
<dbReference type="InterPro" id="IPR036116">
    <property type="entry name" value="FN3_sf"/>
</dbReference>
<name>A0A7R8D615_LEPSM</name>
<keyword evidence="6" id="KW-1185">Reference proteome</keyword>
<dbReference type="PROSITE" id="PS50853">
    <property type="entry name" value="FN3"/>
    <property type="match status" value="2"/>
</dbReference>
<evidence type="ECO:0000256" key="4">
    <source>
        <dbReference type="SAM" id="MobiDB-lite"/>
    </source>
</evidence>
<dbReference type="InterPro" id="IPR003598">
    <property type="entry name" value="Ig_sub2"/>
</dbReference>
<dbReference type="EMBL" id="HG994588">
    <property type="protein sequence ID" value="CAF3041021.1"/>
    <property type="molecule type" value="Genomic_DNA"/>
</dbReference>
<dbReference type="Gene3D" id="2.60.40.10">
    <property type="entry name" value="Immunoglobulins"/>
    <property type="match status" value="7"/>
</dbReference>
<gene>
    <name evidence="5" type="ORF">LSAA_15270</name>
</gene>
<dbReference type="Proteomes" id="UP000675881">
    <property type="component" value="Chromosome 9"/>
</dbReference>
<dbReference type="InterPro" id="IPR013783">
    <property type="entry name" value="Ig-like_fold"/>
</dbReference>
<keyword evidence="2" id="KW-1015">Disulfide bond</keyword>
<evidence type="ECO:0000313" key="6">
    <source>
        <dbReference type="Proteomes" id="UP000675881"/>
    </source>
</evidence>
<dbReference type="GO" id="GO:0009653">
    <property type="term" value="P:anatomical structure morphogenesis"/>
    <property type="evidence" value="ECO:0007669"/>
    <property type="project" value="UniProtKB-ARBA"/>
</dbReference>
<dbReference type="CDD" id="cd00063">
    <property type="entry name" value="FN3"/>
    <property type="match status" value="2"/>
</dbReference>
<dbReference type="AlphaFoldDB" id="A0A7R8D615"/>
<dbReference type="GO" id="GO:0030154">
    <property type="term" value="P:cell differentiation"/>
    <property type="evidence" value="ECO:0007669"/>
    <property type="project" value="UniProtKB-ARBA"/>
</dbReference>
<dbReference type="SMART" id="SM00408">
    <property type="entry name" value="IGc2"/>
    <property type="match status" value="4"/>
</dbReference>
<organism evidence="5 6">
    <name type="scientific">Lepeophtheirus salmonis</name>
    <name type="common">Salmon louse</name>
    <name type="synonym">Caligus salmonis</name>
    <dbReference type="NCBI Taxonomy" id="72036"/>
    <lineage>
        <taxon>Eukaryota</taxon>
        <taxon>Metazoa</taxon>
        <taxon>Ecdysozoa</taxon>
        <taxon>Arthropoda</taxon>
        <taxon>Crustacea</taxon>
        <taxon>Multicrustacea</taxon>
        <taxon>Hexanauplia</taxon>
        <taxon>Copepoda</taxon>
        <taxon>Siphonostomatoida</taxon>
        <taxon>Caligidae</taxon>
        <taxon>Lepeophtheirus</taxon>
    </lineage>
</organism>
<dbReference type="SUPFAM" id="SSF48726">
    <property type="entry name" value="Immunoglobulin"/>
    <property type="match status" value="4"/>
</dbReference>